<comment type="caution">
    <text evidence="1">The sequence shown here is derived from an EMBL/GenBank/DDBJ whole genome shotgun (WGS) entry which is preliminary data.</text>
</comment>
<organism evidence="1 2">
    <name type="scientific">Cinchona calisaya</name>
    <dbReference type="NCBI Taxonomy" id="153742"/>
    <lineage>
        <taxon>Eukaryota</taxon>
        <taxon>Viridiplantae</taxon>
        <taxon>Streptophyta</taxon>
        <taxon>Embryophyta</taxon>
        <taxon>Tracheophyta</taxon>
        <taxon>Spermatophyta</taxon>
        <taxon>Magnoliopsida</taxon>
        <taxon>eudicotyledons</taxon>
        <taxon>Gunneridae</taxon>
        <taxon>Pentapetalae</taxon>
        <taxon>asterids</taxon>
        <taxon>lamiids</taxon>
        <taxon>Gentianales</taxon>
        <taxon>Rubiaceae</taxon>
        <taxon>Cinchonoideae</taxon>
        <taxon>Cinchoneae</taxon>
        <taxon>Cinchona</taxon>
    </lineage>
</organism>
<evidence type="ECO:0000313" key="1">
    <source>
        <dbReference type="EMBL" id="KAL3519952.1"/>
    </source>
</evidence>
<accession>A0ABD2ZND7</accession>
<dbReference type="AlphaFoldDB" id="A0ABD2ZND7"/>
<keyword evidence="2" id="KW-1185">Reference proteome</keyword>
<protein>
    <submittedName>
        <fullName evidence="1">Uncharacterized protein</fullName>
    </submittedName>
</protein>
<name>A0ABD2ZND7_9GENT</name>
<dbReference type="EMBL" id="JBJUIK010000008">
    <property type="protein sequence ID" value="KAL3519952.1"/>
    <property type="molecule type" value="Genomic_DNA"/>
</dbReference>
<evidence type="ECO:0000313" key="2">
    <source>
        <dbReference type="Proteomes" id="UP001630127"/>
    </source>
</evidence>
<dbReference type="Proteomes" id="UP001630127">
    <property type="component" value="Unassembled WGS sequence"/>
</dbReference>
<proteinExistence type="predicted"/>
<reference evidence="1 2" key="1">
    <citation type="submission" date="2024-11" db="EMBL/GenBank/DDBJ databases">
        <title>A near-complete genome assembly of Cinchona calisaya.</title>
        <authorList>
            <person name="Lian D.C."/>
            <person name="Zhao X.W."/>
            <person name="Wei L."/>
        </authorList>
    </citation>
    <scope>NUCLEOTIDE SEQUENCE [LARGE SCALE GENOMIC DNA]</scope>
    <source>
        <tissue evidence="1">Nenye</tissue>
    </source>
</reference>
<gene>
    <name evidence="1" type="ORF">ACH5RR_018101</name>
</gene>
<sequence length="105" mass="11644">MANQNPSVPMVTDSVQRSKNRIWGEEMKGNISDILSLPETSLLIINVVKDPTANDMDFESLCLFLDVKVPQNSEIPNFIKYGGDGDLLAYVKIFCNELGAHGKDE</sequence>